<dbReference type="InterPro" id="IPR016162">
    <property type="entry name" value="Ald_DH_N"/>
</dbReference>
<dbReference type="EMBL" id="JAOZYC010000157">
    <property type="protein sequence ID" value="MEB8342089.1"/>
    <property type="molecule type" value="Genomic_DNA"/>
</dbReference>
<organism evidence="5 6">
    <name type="scientific">Streptomyces endophyticus</name>
    <dbReference type="NCBI Taxonomy" id="714166"/>
    <lineage>
        <taxon>Bacteria</taxon>
        <taxon>Bacillati</taxon>
        <taxon>Actinomycetota</taxon>
        <taxon>Actinomycetes</taxon>
        <taxon>Kitasatosporales</taxon>
        <taxon>Streptomycetaceae</taxon>
        <taxon>Streptomyces</taxon>
    </lineage>
</organism>
<name>A0ABU6FDP7_9ACTN</name>
<evidence type="ECO:0000313" key="6">
    <source>
        <dbReference type="Proteomes" id="UP001354931"/>
    </source>
</evidence>
<dbReference type="PANTHER" id="PTHR11699">
    <property type="entry name" value="ALDEHYDE DEHYDROGENASE-RELATED"/>
    <property type="match status" value="1"/>
</dbReference>
<feature type="domain" description="Aldehyde dehydrogenase" evidence="4">
    <location>
        <begin position="42"/>
        <end position="502"/>
    </location>
</feature>
<gene>
    <name evidence="5" type="ORF">OKJ99_31795</name>
</gene>
<comment type="caution">
    <text evidence="5">The sequence shown here is derived from an EMBL/GenBank/DDBJ whole genome shotgun (WGS) entry which is preliminary data.</text>
</comment>
<proteinExistence type="inferred from homology"/>
<evidence type="ECO:0000256" key="3">
    <source>
        <dbReference type="RuleBase" id="RU003345"/>
    </source>
</evidence>
<dbReference type="RefSeq" id="WP_326021413.1">
    <property type="nucleotide sequence ID" value="NZ_JAOZYC010000157.1"/>
</dbReference>
<dbReference type="Pfam" id="PF00171">
    <property type="entry name" value="Aldedh"/>
    <property type="match status" value="1"/>
</dbReference>
<dbReference type="Proteomes" id="UP001354931">
    <property type="component" value="Unassembled WGS sequence"/>
</dbReference>
<comment type="similarity">
    <text evidence="3">Belongs to the aldehyde dehydrogenase family.</text>
</comment>
<keyword evidence="6" id="KW-1185">Reference proteome</keyword>
<dbReference type="InterPro" id="IPR016163">
    <property type="entry name" value="Ald_DH_C"/>
</dbReference>
<evidence type="ECO:0000313" key="5">
    <source>
        <dbReference type="EMBL" id="MEB8342089.1"/>
    </source>
</evidence>
<feature type="active site" evidence="2">
    <location>
        <position position="272"/>
    </location>
</feature>
<accession>A0ABU6FDP7</accession>
<dbReference type="InterPro" id="IPR029510">
    <property type="entry name" value="Ald_DH_CS_GLU"/>
</dbReference>
<reference evidence="5 6" key="1">
    <citation type="submission" date="2022-10" db="EMBL/GenBank/DDBJ databases">
        <authorList>
            <person name="Xie J."/>
            <person name="Shen N."/>
        </authorList>
    </citation>
    <scope>NUCLEOTIDE SEQUENCE [LARGE SCALE GENOMIC DNA]</scope>
    <source>
        <strain evidence="5 6">YIM65594</strain>
    </source>
</reference>
<keyword evidence="1 3" id="KW-0560">Oxidoreductase</keyword>
<evidence type="ECO:0000256" key="1">
    <source>
        <dbReference type="ARBA" id="ARBA00023002"/>
    </source>
</evidence>
<dbReference type="PROSITE" id="PS00687">
    <property type="entry name" value="ALDEHYDE_DEHYDR_GLU"/>
    <property type="match status" value="1"/>
</dbReference>
<dbReference type="Gene3D" id="3.40.605.10">
    <property type="entry name" value="Aldehyde Dehydrogenase, Chain A, domain 1"/>
    <property type="match status" value="1"/>
</dbReference>
<dbReference type="SUPFAM" id="SSF53720">
    <property type="entry name" value="ALDH-like"/>
    <property type="match status" value="1"/>
</dbReference>
<evidence type="ECO:0000259" key="4">
    <source>
        <dbReference type="Pfam" id="PF00171"/>
    </source>
</evidence>
<dbReference type="InterPro" id="IPR015590">
    <property type="entry name" value="Aldehyde_DH_dom"/>
</dbReference>
<protein>
    <submittedName>
        <fullName evidence="5">Aldehyde dehydrogenase family protein</fullName>
    </submittedName>
</protein>
<dbReference type="InterPro" id="IPR016161">
    <property type="entry name" value="Ald_DH/histidinol_DH"/>
</dbReference>
<sequence length="518" mass="53378">MNTTTLPIGPATSGAATARAALDAHFPQGLGSFVDGRVVAGRGEAVRLTSAATSQWVADYADAGTEGADAVLASAVRGAEVWAATDPFERAAILREVSRTVSEHVEELATLESATTGKPIRDTRGEAAKVAEMFGYYAGWADKLLGHTIPVPGNWHTYTERVPWGVVVAITPWNAPLFTGGWNSAAPLAAGNAVVVKPSEFTPASTVRLAQLAHQAGLPDGVFNVATGLGSTVGATLTSDKRVGKVSFIGSVGTGRRVAVAAAAAGIPTVLELGGKSANLVFADADLDRAADGAVSAIFSGAGQSCVAGSRLLVERSVHAEFVARVAERAARLRVGDPLDPDTEVGPIITESQFATVTSLVEAGIAGGARRATAVNLPTQVTNSALAEGRWVLPTVLDGVSPANVLETTEVFGPVVGVDSFFTEAEAIERANATTFGLAGAVWTQDVERAHHVARSVKAGTFWINSYKTIHVAVPFGGFGDSGHGRSSGPGVLDEYTQTKAVWTPTRAAGSPFPSLSY</sequence>
<evidence type="ECO:0000256" key="2">
    <source>
        <dbReference type="PROSITE-ProRule" id="PRU10007"/>
    </source>
</evidence>
<dbReference type="Gene3D" id="3.40.309.10">
    <property type="entry name" value="Aldehyde Dehydrogenase, Chain A, domain 2"/>
    <property type="match status" value="1"/>
</dbReference>